<evidence type="ECO:0000256" key="2">
    <source>
        <dbReference type="ARBA" id="ARBA00004496"/>
    </source>
</evidence>
<keyword evidence="5" id="KW-0804">Transcription</keyword>
<dbReference type="GO" id="GO:0005737">
    <property type="term" value="C:cytoplasm"/>
    <property type="evidence" value="ECO:0007669"/>
    <property type="project" value="UniProtKB-SubCell"/>
</dbReference>
<dbReference type="GO" id="GO:0005634">
    <property type="term" value="C:nucleus"/>
    <property type="evidence" value="ECO:0007669"/>
    <property type="project" value="UniProtKB-SubCell"/>
</dbReference>
<keyword evidence="3" id="KW-0963">Cytoplasm</keyword>
<dbReference type="EMBL" id="SRMA01025814">
    <property type="protein sequence ID" value="TRY90787.1"/>
    <property type="molecule type" value="Genomic_DNA"/>
</dbReference>
<evidence type="ECO:0000256" key="1">
    <source>
        <dbReference type="ARBA" id="ARBA00004123"/>
    </source>
</evidence>
<evidence type="ECO:0000259" key="8">
    <source>
        <dbReference type="PROSITE" id="PS51843"/>
    </source>
</evidence>
<comment type="caution">
    <text evidence="9">The sequence shown here is derived from an EMBL/GenBank/DDBJ whole genome shotgun (WGS) entry which is preliminary data.</text>
</comment>
<reference evidence="9 10" key="1">
    <citation type="journal article" date="2019" name="Sci. Data">
        <title>Hybrid genome assembly and annotation of Danionella translucida.</title>
        <authorList>
            <person name="Kadobianskyi M."/>
            <person name="Schulze L."/>
            <person name="Schuelke M."/>
            <person name="Judkewitz B."/>
        </authorList>
    </citation>
    <scope>NUCLEOTIDE SEQUENCE [LARGE SCALE GENOMIC DNA]</scope>
    <source>
        <strain evidence="9 10">Bolton</strain>
    </source>
</reference>
<feature type="domain" description="NR LBD" evidence="8">
    <location>
        <begin position="6"/>
        <end position="229"/>
    </location>
</feature>
<gene>
    <name evidence="9" type="ORF">DNTS_026329</name>
</gene>
<name>A0A553QLI4_9TELE</name>
<keyword evidence="6" id="KW-0675">Receptor</keyword>
<dbReference type="InterPro" id="IPR035500">
    <property type="entry name" value="NHR-like_dom_sf"/>
</dbReference>
<keyword evidence="7" id="KW-0539">Nucleus</keyword>
<keyword evidence="4" id="KW-0805">Transcription regulation</keyword>
<evidence type="ECO:0000313" key="10">
    <source>
        <dbReference type="Proteomes" id="UP000316079"/>
    </source>
</evidence>
<sequence>MRNHGSPRHRHGILYNILTSEEINSSDALGCNCECLVRVKLPENTCRAAFGVLTKAIHFMKSSPAFKILSARDQLLLLQDRWGSLFILGLAQEHISVDVQEFHGVSILKTILMNGRQEPSAALVQIHKLQMFLKKVWTLGLGLREYTWLRNAVLFCPGHLGPLVTIMNCGEISEVLLESEAQRRSQESQRSKSSFGKTFRCSFFLLISIIKCFWRSGPLPALSRQMQKD</sequence>
<dbReference type="GO" id="GO:0000122">
    <property type="term" value="P:negative regulation of transcription by RNA polymerase II"/>
    <property type="evidence" value="ECO:0007669"/>
    <property type="project" value="TreeGrafter"/>
</dbReference>
<dbReference type="Proteomes" id="UP000316079">
    <property type="component" value="Unassembled WGS sequence"/>
</dbReference>
<proteinExistence type="predicted"/>
<dbReference type="PROSITE" id="PS51843">
    <property type="entry name" value="NR_LBD"/>
    <property type="match status" value="1"/>
</dbReference>
<evidence type="ECO:0000256" key="5">
    <source>
        <dbReference type="ARBA" id="ARBA00023163"/>
    </source>
</evidence>
<comment type="subcellular location">
    <subcellularLocation>
        <location evidence="2">Cytoplasm</location>
    </subcellularLocation>
    <subcellularLocation>
        <location evidence="1">Nucleus</location>
    </subcellularLocation>
</comment>
<organism evidence="9 10">
    <name type="scientific">Danionella cerebrum</name>
    <dbReference type="NCBI Taxonomy" id="2873325"/>
    <lineage>
        <taxon>Eukaryota</taxon>
        <taxon>Metazoa</taxon>
        <taxon>Chordata</taxon>
        <taxon>Craniata</taxon>
        <taxon>Vertebrata</taxon>
        <taxon>Euteleostomi</taxon>
        <taxon>Actinopterygii</taxon>
        <taxon>Neopterygii</taxon>
        <taxon>Teleostei</taxon>
        <taxon>Ostariophysi</taxon>
        <taxon>Cypriniformes</taxon>
        <taxon>Danionidae</taxon>
        <taxon>Danioninae</taxon>
        <taxon>Danionella</taxon>
    </lineage>
</organism>
<dbReference type="GO" id="GO:0003714">
    <property type="term" value="F:transcription corepressor activity"/>
    <property type="evidence" value="ECO:0007669"/>
    <property type="project" value="TreeGrafter"/>
</dbReference>
<dbReference type="PANTHER" id="PTHR24081:SF0">
    <property type="entry name" value="NUCLEAR RECEPTOR SUBFAMILY 0 GROUP B MEMBER 2"/>
    <property type="match status" value="1"/>
</dbReference>
<evidence type="ECO:0000256" key="4">
    <source>
        <dbReference type="ARBA" id="ARBA00023015"/>
    </source>
</evidence>
<evidence type="ECO:0000256" key="3">
    <source>
        <dbReference type="ARBA" id="ARBA00022490"/>
    </source>
</evidence>
<dbReference type="GO" id="GO:0007623">
    <property type="term" value="P:circadian rhythm"/>
    <property type="evidence" value="ECO:0007669"/>
    <property type="project" value="TreeGrafter"/>
</dbReference>
<dbReference type="AlphaFoldDB" id="A0A553QLI4"/>
<accession>A0A553QLI4</accession>
<dbReference type="InterPro" id="IPR000536">
    <property type="entry name" value="Nucl_hrmn_rcpt_lig-bd"/>
</dbReference>
<dbReference type="Gene3D" id="1.10.565.10">
    <property type="entry name" value="Retinoid X Receptor"/>
    <property type="match status" value="1"/>
</dbReference>
<dbReference type="InterPro" id="IPR033544">
    <property type="entry name" value="NR0B1/2"/>
</dbReference>
<protein>
    <recommendedName>
        <fullName evidence="8">NR LBD domain-containing protein</fullName>
    </recommendedName>
</protein>
<dbReference type="OrthoDB" id="9926883at2759"/>
<evidence type="ECO:0000313" key="9">
    <source>
        <dbReference type="EMBL" id="TRY90787.1"/>
    </source>
</evidence>
<evidence type="ECO:0000256" key="6">
    <source>
        <dbReference type="ARBA" id="ARBA00023170"/>
    </source>
</evidence>
<dbReference type="STRING" id="623744.A0A553QLI4"/>
<dbReference type="PANTHER" id="PTHR24081">
    <property type="entry name" value="NUCLEAR RECEPTOR SUBFAMILY 0 GROUP B"/>
    <property type="match status" value="1"/>
</dbReference>
<dbReference type="SUPFAM" id="SSF48508">
    <property type="entry name" value="Nuclear receptor ligand-binding domain"/>
    <property type="match status" value="1"/>
</dbReference>
<keyword evidence="10" id="KW-1185">Reference proteome</keyword>
<evidence type="ECO:0000256" key="7">
    <source>
        <dbReference type="ARBA" id="ARBA00023242"/>
    </source>
</evidence>